<keyword evidence="2" id="KW-0812">Transmembrane</keyword>
<sequence>MTVHTSLHRLLDEAFAGVPMTPEAQDLKEEVRVNLLARTAELEASGVPGEAAARRAIEELGDVRSLVADEEGPDDSGAPGALGAAGAARTTDAHARHRVRRRPGFVVAVVAAALVGVGTLVAAVLGGAGVIEMAFAAVVALLVVAALAAGWIVGSSLAQETTTHHPMPRGRAALFGVATALVVAGVALGAEAARLAALAGLDLVVLAVSMVALVSGVVLFAWLGATQTNRRKPWVLEEGRRGADAGNRFERDPAAAARFGIYTAVVWGLTGATALIVGATAGWYWVWVPGVVGWAVFMLMLATMLFGAKHARQD</sequence>
<feature type="transmembrane region" description="Helical" evidence="2">
    <location>
        <begin position="105"/>
        <end position="128"/>
    </location>
</feature>
<keyword evidence="4" id="KW-1185">Reference proteome</keyword>
<dbReference type="Proteomes" id="UP001597338">
    <property type="component" value="Unassembled WGS sequence"/>
</dbReference>
<feature type="transmembrane region" description="Helical" evidence="2">
    <location>
        <begin position="203"/>
        <end position="223"/>
    </location>
</feature>
<feature type="region of interest" description="Disordered" evidence="1">
    <location>
        <begin position="68"/>
        <end position="94"/>
    </location>
</feature>
<keyword evidence="2" id="KW-1133">Transmembrane helix</keyword>
<evidence type="ECO:0000313" key="3">
    <source>
        <dbReference type="EMBL" id="MFD2027729.1"/>
    </source>
</evidence>
<evidence type="ECO:0000256" key="2">
    <source>
        <dbReference type="SAM" id="Phobius"/>
    </source>
</evidence>
<protein>
    <submittedName>
        <fullName evidence="3">Permease prefix domain 1-containing protein</fullName>
    </submittedName>
</protein>
<reference evidence="4" key="1">
    <citation type="journal article" date="2019" name="Int. J. Syst. Evol. Microbiol.">
        <title>The Global Catalogue of Microorganisms (GCM) 10K type strain sequencing project: providing services to taxonomists for standard genome sequencing and annotation.</title>
        <authorList>
            <consortium name="The Broad Institute Genomics Platform"/>
            <consortium name="The Broad Institute Genome Sequencing Center for Infectious Disease"/>
            <person name="Wu L."/>
            <person name="Ma J."/>
        </authorList>
    </citation>
    <scope>NUCLEOTIDE SEQUENCE [LARGE SCALE GENOMIC DNA]</scope>
    <source>
        <strain evidence="4">CCM 7043</strain>
    </source>
</reference>
<evidence type="ECO:0000313" key="4">
    <source>
        <dbReference type="Proteomes" id="UP001597338"/>
    </source>
</evidence>
<feature type="transmembrane region" description="Helical" evidence="2">
    <location>
        <begin position="134"/>
        <end position="153"/>
    </location>
</feature>
<name>A0ABW4VD29_9MICO</name>
<dbReference type="EMBL" id="JBHUHF010000001">
    <property type="protein sequence ID" value="MFD2027729.1"/>
    <property type="molecule type" value="Genomic_DNA"/>
</dbReference>
<organism evidence="3 4">
    <name type="scientific">Promicromonospora aerolata</name>
    <dbReference type="NCBI Taxonomy" id="195749"/>
    <lineage>
        <taxon>Bacteria</taxon>
        <taxon>Bacillati</taxon>
        <taxon>Actinomycetota</taxon>
        <taxon>Actinomycetes</taxon>
        <taxon>Micrococcales</taxon>
        <taxon>Promicromonosporaceae</taxon>
        <taxon>Promicromonospora</taxon>
    </lineage>
</organism>
<feature type="transmembrane region" description="Helical" evidence="2">
    <location>
        <begin position="259"/>
        <end position="285"/>
    </location>
</feature>
<feature type="transmembrane region" description="Helical" evidence="2">
    <location>
        <begin position="174"/>
        <end position="197"/>
    </location>
</feature>
<dbReference type="RefSeq" id="WP_377199456.1">
    <property type="nucleotide sequence ID" value="NZ_JBHUHF010000001.1"/>
</dbReference>
<dbReference type="NCBIfam" id="NF038403">
    <property type="entry name" value="perm_prefix_1"/>
    <property type="match status" value="1"/>
</dbReference>
<feature type="compositionally biased region" description="Low complexity" evidence="1">
    <location>
        <begin position="75"/>
        <end position="90"/>
    </location>
</feature>
<feature type="transmembrane region" description="Helical" evidence="2">
    <location>
        <begin position="291"/>
        <end position="308"/>
    </location>
</feature>
<keyword evidence="2" id="KW-0472">Membrane</keyword>
<gene>
    <name evidence="3" type="ORF">ACFSL2_19680</name>
</gene>
<comment type="caution">
    <text evidence="3">The sequence shown here is derived from an EMBL/GenBank/DDBJ whole genome shotgun (WGS) entry which is preliminary data.</text>
</comment>
<accession>A0ABW4VD29</accession>
<dbReference type="InterPro" id="IPR047928">
    <property type="entry name" value="Perm_prefix_1"/>
</dbReference>
<proteinExistence type="predicted"/>
<evidence type="ECO:0000256" key="1">
    <source>
        <dbReference type="SAM" id="MobiDB-lite"/>
    </source>
</evidence>